<feature type="active site" description="Tele-phosphohistidine intermediate" evidence="2">
    <location>
        <position position="40"/>
    </location>
</feature>
<dbReference type="PROSITE" id="PS00175">
    <property type="entry name" value="PG_MUTASE"/>
    <property type="match status" value="1"/>
</dbReference>
<feature type="compositionally biased region" description="Basic and acidic residues" evidence="4">
    <location>
        <begin position="227"/>
        <end position="236"/>
    </location>
</feature>
<gene>
    <name evidence="5" type="ORF">BD324DRAFT_634869</name>
</gene>
<name>A0A1Y1UCG4_9TREE</name>
<dbReference type="Proteomes" id="UP000193218">
    <property type="component" value="Unassembled WGS sequence"/>
</dbReference>
<dbReference type="GeneID" id="33558577"/>
<dbReference type="GO" id="GO:0005829">
    <property type="term" value="C:cytosol"/>
    <property type="evidence" value="ECO:0007669"/>
    <property type="project" value="TreeGrafter"/>
</dbReference>
<dbReference type="OrthoDB" id="354304at2759"/>
<dbReference type="InterPro" id="IPR013078">
    <property type="entry name" value="His_Pase_superF_clade-1"/>
</dbReference>
<proteinExistence type="predicted"/>
<evidence type="ECO:0000256" key="2">
    <source>
        <dbReference type="PIRSR" id="PIRSR613078-1"/>
    </source>
</evidence>
<feature type="region of interest" description="Disordered" evidence="4">
    <location>
        <begin position="227"/>
        <end position="257"/>
    </location>
</feature>
<dbReference type="InParanoid" id="A0A1Y1UCG4"/>
<sequence>MIGFAKLAKPSNSLQQVYYRRSTSISPSHRSMITLTIVRHGESTDNLKPLWAGWSDAPLSVHGMNQAKALGESFKSTRVDAIYASDLLRALWTAQQIERNQAQRPPFTTSSLLREQNFGIAEHKPFGKEYTRGPGRSFKFEDGESLNDVRARANEAFSQFIERHLQECRRRPPTTRHIVVVAHGIFNAEFIGGLLARRGAQGLDWGYKGMTNTGWTRLELGYEDEMTNPHDADLKTNPDPAVTPSSRPAEPPEVDENQVQLPRLNVRIISTDVTKHLDGIHRQKGGIGSQGFDSSQKDLRAFFSGGSK</sequence>
<reference evidence="5 6" key="1">
    <citation type="submission" date="2017-03" db="EMBL/GenBank/DDBJ databases">
        <title>Widespread Adenine N6-methylation of Active Genes in Fungi.</title>
        <authorList>
            <consortium name="DOE Joint Genome Institute"/>
            <person name="Mondo S.J."/>
            <person name="Dannebaum R.O."/>
            <person name="Kuo R.C."/>
            <person name="Louie K.B."/>
            <person name="Bewick A.J."/>
            <person name="Labutti K."/>
            <person name="Haridas S."/>
            <person name="Kuo A."/>
            <person name="Salamov A."/>
            <person name="Ahrendt S.R."/>
            <person name="Lau R."/>
            <person name="Bowen B.P."/>
            <person name="Lipzen A."/>
            <person name="Sullivan W."/>
            <person name="Andreopoulos W.B."/>
            <person name="Clum A."/>
            <person name="Lindquist E."/>
            <person name="Daum C."/>
            <person name="Northen T.R."/>
            <person name="Ramamoorthy G."/>
            <person name="Schmitz R.J."/>
            <person name="Gryganskyi A."/>
            <person name="Culley D."/>
            <person name="Magnuson J."/>
            <person name="James T.Y."/>
            <person name="O'Malley M.A."/>
            <person name="Stajich J.E."/>
            <person name="Spatafora J.W."/>
            <person name="Visel A."/>
            <person name="Grigoriev I.V."/>
        </authorList>
    </citation>
    <scope>NUCLEOTIDE SEQUENCE [LARGE SCALE GENOMIC DNA]</scope>
    <source>
        <strain evidence="5 6">NRRL Y-17943</strain>
    </source>
</reference>
<dbReference type="GO" id="GO:0045820">
    <property type="term" value="P:negative regulation of glycolytic process"/>
    <property type="evidence" value="ECO:0007669"/>
    <property type="project" value="TreeGrafter"/>
</dbReference>
<dbReference type="InterPro" id="IPR001345">
    <property type="entry name" value="PG/BPGM_mutase_AS"/>
</dbReference>
<dbReference type="InterPro" id="IPR051695">
    <property type="entry name" value="Phosphoglycerate_Mutase"/>
</dbReference>
<keyword evidence="6" id="KW-1185">Reference proteome</keyword>
<feature type="active site" description="Proton donor/acceptor" evidence="2">
    <location>
        <position position="115"/>
    </location>
</feature>
<dbReference type="FunCoup" id="A0A1Y1UCG4">
    <property type="interactions" value="261"/>
</dbReference>
<evidence type="ECO:0000256" key="3">
    <source>
        <dbReference type="PIRSR" id="PIRSR613078-2"/>
    </source>
</evidence>
<feature type="binding site" evidence="3">
    <location>
        <begin position="39"/>
        <end position="46"/>
    </location>
    <ligand>
        <name>substrate</name>
    </ligand>
</feature>
<dbReference type="EMBL" id="NBSH01000013">
    <property type="protein sequence ID" value="ORX34765.1"/>
    <property type="molecule type" value="Genomic_DNA"/>
</dbReference>
<comment type="caution">
    <text evidence="5">The sequence shown here is derived from an EMBL/GenBank/DDBJ whole genome shotgun (WGS) entry which is preliminary data.</text>
</comment>
<dbReference type="GO" id="GO:0043456">
    <property type="term" value="P:regulation of pentose-phosphate shunt"/>
    <property type="evidence" value="ECO:0007669"/>
    <property type="project" value="TreeGrafter"/>
</dbReference>
<evidence type="ECO:0000256" key="1">
    <source>
        <dbReference type="ARBA" id="ARBA00022801"/>
    </source>
</evidence>
<dbReference type="PANTHER" id="PTHR46517">
    <property type="entry name" value="FRUCTOSE-2,6-BISPHOSPHATASE TIGAR"/>
    <property type="match status" value="1"/>
</dbReference>
<dbReference type="Gene3D" id="3.40.50.1240">
    <property type="entry name" value="Phosphoglycerate mutase-like"/>
    <property type="match status" value="1"/>
</dbReference>
<dbReference type="SMART" id="SM00855">
    <property type="entry name" value="PGAM"/>
    <property type="match status" value="1"/>
</dbReference>
<dbReference type="CDD" id="cd07067">
    <property type="entry name" value="HP_PGM_like"/>
    <property type="match status" value="1"/>
</dbReference>
<keyword evidence="1" id="KW-0378">Hydrolase</keyword>
<dbReference type="SUPFAM" id="SSF53254">
    <property type="entry name" value="Phosphoglycerate mutase-like"/>
    <property type="match status" value="1"/>
</dbReference>
<dbReference type="PANTHER" id="PTHR46517:SF1">
    <property type="entry name" value="FRUCTOSE-2,6-BISPHOSPHATASE TIGAR"/>
    <property type="match status" value="1"/>
</dbReference>
<evidence type="ECO:0000256" key="4">
    <source>
        <dbReference type="SAM" id="MobiDB-lite"/>
    </source>
</evidence>
<accession>A0A1Y1UCG4</accession>
<protein>
    <submittedName>
        <fullName evidence="5">Histidine phosphatase superfamily</fullName>
    </submittedName>
</protein>
<dbReference type="STRING" id="4999.A0A1Y1UCG4"/>
<dbReference type="Pfam" id="PF00300">
    <property type="entry name" value="His_Phos_1"/>
    <property type="match status" value="1"/>
</dbReference>
<dbReference type="InterPro" id="IPR029033">
    <property type="entry name" value="His_PPase_superfam"/>
</dbReference>
<dbReference type="GO" id="GO:0004331">
    <property type="term" value="F:fructose-2,6-bisphosphate 2-phosphatase activity"/>
    <property type="evidence" value="ECO:0007669"/>
    <property type="project" value="TreeGrafter"/>
</dbReference>
<feature type="binding site" evidence="3">
    <location>
        <position position="89"/>
    </location>
    <ligand>
        <name>substrate</name>
    </ligand>
</feature>
<dbReference type="AlphaFoldDB" id="A0A1Y1UCG4"/>
<organism evidence="5 6">
    <name type="scientific">Kockovaella imperatae</name>
    <dbReference type="NCBI Taxonomy" id="4999"/>
    <lineage>
        <taxon>Eukaryota</taxon>
        <taxon>Fungi</taxon>
        <taxon>Dikarya</taxon>
        <taxon>Basidiomycota</taxon>
        <taxon>Agaricomycotina</taxon>
        <taxon>Tremellomycetes</taxon>
        <taxon>Tremellales</taxon>
        <taxon>Cuniculitremaceae</taxon>
        <taxon>Kockovaella</taxon>
    </lineage>
</organism>
<evidence type="ECO:0000313" key="6">
    <source>
        <dbReference type="Proteomes" id="UP000193218"/>
    </source>
</evidence>
<evidence type="ECO:0000313" key="5">
    <source>
        <dbReference type="EMBL" id="ORX34765.1"/>
    </source>
</evidence>
<dbReference type="RefSeq" id="XP_021869007.1">
    <property type="nucleotide sequence ID" value="XM_022016768.1"/>
</dbReference>